<dbReference type="PRINTS" id="PR00180">
    <property type="entry name" value="CRETINALDHBP"/>
</dbReference>
<dbReference type="SUPFAM" id="SSF46938">
    <property type="entry name" value="CRAL/TRIO N-terminal domain"/>
    <property type="match status" value="1"/>
</dbReference>
<evidence type="ECO:0000313" key="3">
    <source>
        <dbReference type="Proteomes" id="UP001153636"/>
    </source>
</evidence>
<dbReference type="GO" id="GO:0016020">
    <property type="term" value="C:membrane"/>
    <property type="evidence" value="ECO:0007669"/>
    <property type="project" value="TreeGrafter"/>
</dbReference>
<dbReference type="PANTHER" id="PTHR10174">
    <property type="entry name" value="ALPHA-TOCOPHEROL TRANSFER PROTEIN-RELATED"/>
    <property type="match status" value="1"/>
</dbReference>
<dbReference type="GO" id="GO:1902936">
    <property type="term" value="F:phosphatidylinositol bisphosphate binding"/>
    <property type="evidence" value="ECO:0007669"/>
    <property type="project" value="TreeGrafter"/>
</dbReference>
<dbReference type="OrthoDB" id="6575879at2759"/>
<gene>
    <name evidence="2" type="ORF">PSYICH_LOCUS8586</name>
</gene>
<reference evidence="2" key="1">
    <citation type="submission" date="2022-01" db="EMBL/GenBank/DDBJ databases">
        <authorList>
            <person name="King R."/>
        </authorList>
    </citation>
    <scope>NUCLEOTIDE SEQUENCE</scope>
</reference>
<dbReference type="Gene3D" id="1.20.5.1200">
    <property type="entry name" value="Alpha-tocopherol transfer"/>
    <property type="match status" value="1"/>
</dbReference>
<keyword evidence="3" id="KW-1185">Reference proteome</keyword>
<accession>A0A9P0D0X1</accession>
<dbReference type="SUPFAM" id="SSF52087">
    <property type="entry name" value="CRAL/TRIO domain"/>
    <property type="match status" value="1"/>
</dbReference>
<dbReference type="Pfam" id="PF00650">
    <property type="entry name" value="CRAL_TRIO"/>
    <property type="match status" value="1"/>
</dbReference>
<sequence length="303" mass="35623">MSTKDLLVCDVQKVREKWGKTEADVKRDVEILKDWLKSQKHLPEIPSDNMIEFILTNCKYSIERTKPHLDMYYTVRTVMPEIFDQNHPSQPDHQAIYELMDYVVLPKLTKSLCRVTVIKFKEGSADKLDLLNMLTYGTNIYEVRVNEDLVMGEVFIIDCQYFNLSHIVKFTPSVLKKYMLVSEKVWGSRMKEVHLINYPNSIDTLMSVAKGLLQKKLYDRIFLHSSYDSLLEKIPRDMLPSDYGGQEKSLKELIDLWKLKFEEYNERFDKLLKLRVDEKLRPVALSNSEVLGYYGNFKKLDVD</sequence>
<dbReference type="Gene3D" id="3.40.525.10">
    <property type="entry name" value="CRAL-TRIO lipid binding domain"/>
    <property type="match status" value="1"/>
</dbReference>
<dbReference type="PROSITE" id="PS50191">
    <property type="entry name" value="CRAL_TRIO"/>
    <property type="match status" value="1"/>
</dbReference>
<dbReference type="InterPro" id="IPR001251">
    <property type="entry name" value="CRAL-TRIO_dom"/>
</dbReference>
<dbReference type="InterPro" id="IPR036865">
    <property type="entry name" value="CRAL-TRIO_dom_sf"/>
</dbReference>
<organism evidence="2 3">
    <name type="scientific">Psylliodes chrysocephalus</name>
    <dbReference type="NCBI Taxonomy" id="3402493"/>
    <lineage>
        <taxon>Eukaryota</taxon>
        <taxon>Metazoa</taxon>
        <taxon>Ecdysozoa</taxon>
        <taxon>Arthropoda</taxon>
        <taxon>Hexapoda</taxon>
        <taxon>Insecta</taxon>
        <taxon>Pterygota</taxon>
        <taxon>Neoptera</taxon>
        <taxon>Endopterygota</taxon>
        <taxon>Coleoptera</taxon>
        <taxon>Polyphaga</taxon>
        <taxon>Cucujiformia</taxon>
        <taxon>Chrysomeloidea</taxon>
        <taxon>Chrysomelidae</taxon>
        <taxon>Galerucinae</taxon>
        <taxon>Alticini</taxon>
        <taxon>Psylliodes</taxon>
    </lineage>
</organism>
<dbReference type="Proteomes" id="UP001153636">
    <property type="component" value="Chromosome 3"/>
</dbReference>
<dbReference type="EMBL" id="OV651815">
    <property type="protein sequence ID" value="CAH1108272.1"/>
    <property type="molecule type" value="Genomic_DNA"/>
</dbReference>
<feature type="domain" description="CRAL-TRIO" evidence="1">
    <location>
        <begin position="84"/>
        <end position="251"/>
    </location>
</feature>
<proteinExistence type="predicted"/>
<dbReference type="InterPro" id="IPR036273">
    <property type="entry name" value="CRAL/TRIO_N_dom_sf"/>
</dbReference>
<protein>
    <recommendedName>
        <fullName evidence="1">CRAL-TRIO domain-containing protein</fullName>
    </recommendedName>
</protein>
<dbReference type="PANTHER" id="PTHR10174:SF222">
    <property type="entry name" value="GH10083P-RELATED"/>
    <property type="match status" value="1"/>
</dbReference>
<evidence type="ECO:0000259" key="1">
    <source>
        <dbReference type="PROSITE" id="PS50191"/>
    </source>
</evidence>
<dbReference type="CDD" id="cd00170">
    <property type="entry name" value="SEC14"/>
    <property type="match status" value="1"/>
</dbReference>
<evidence type="ECO:0000313" key="2">
    <source>
        <dbReference type="EMBL" id="CAH1108272.1"/>
    </source>
</evidence>
<dbReference type="SMART" id="SM00516">
    <property type="entry name" value="SEC14"/>
    <property type="match status" value="1"/>
</dbReference>
<dbReference type="AlphaFoldDB" id="A0A9P0D0X1"/>
<name>A0A9P0D0X1_9CUCU</name>